<protein>
    <submittedName>
        <fullName evidence="2">Uncharacterized protein</fullName>
    </submittedName>
</protein>
<dbReference type="GeneID" id="99753857"/>
<dbReference type="HOGENOM" id="CLU_1275592_0_0_10"/>
<name>U2CQS7_9BACE</name>
<reference evidence="2 3" key="1">
    <citation type="submission" date="2013-08" db="EMBL/GenBank/DDBJ databases">
        <authorList>
            <person name="Weinstock G."/>
            <person name="Sodergren E."/>
            <person name="Wylie T."/>
            <person name="Fulton L."/>
            <person name="Fulton R."/>
            <person name="Fronick C."/>
            <person name="O'Laughlin M."/>
            <person name="Godfrey J."/>
            <person name="Miner T."/>
            <person name="Herter B."/>
            <person name="Appelbaum E."/>
            <person name="Cordes M."/>
            <person name="Lek S."/>
            <person name="Wollam A."/>
            <person name="Pepin K.H."/>
            <person name="Palsikar V.B."/>
            <person name="Mitreva M."/>
            <person name="Wilson R.K."/>
        </authorList>
    </citation>
    <scope>NUCLEOTIDE SEQUENCE [LARGE SCALE GENOMIC DNA]</scope>
    <source>
        <strain evidence="2 3">F0041</strain>
    </source>
</reference>
<evidence type="ECO:0000313" key="2">
    <source>
        <dbReference type="EMBL" id="ERI86423.1"/>
    </source>
</evidence>
<feature type="compositionally biased region" description="Basic and acidic residues" evidence="1">
    <location>
        <begin position="102"/>
        <end position="119"/>
    </location>
</feature>
<proteinExistence type="predicted"/>
<gene>
    <name evidence="2" type="ORF">HMPREF1981_00934</name>
</gene>
<sequence length="216" mass="25027">MNVVTFLLFVGGIAYWVVRQAQKNSEADNRRDFSIPPQPEVSPDAAPVSESWGRTPSLDDFLNPIPYETEIIGGEEGSRKQIEQVERETEKSGRAYNPAGRKAFEGERRQINRHPERAGELYNPKASRKVSGKQKELSRQVADKKALENQKTHRWEEGNRFGQEGERVSKDVHDQHDDRNRFFDDLRTENEDFTIHSPEEARKAIIWGEILQRKHF</sequence>
<dbReference type="EMBL" id="AWSV01000054">
    <property type="protein sequence ID" value="ERI86423.1"/>
    <property type="molecule type" value="Genomic_DNA"/>
</dbReference>
<feature type="region of interest" description="Disordered" evidence="1">
    <location>
        <begin position="26"/>
        <end position="60"/>
    </location>
</feature>
<comment type="caution">
    <text evidence="2">The sequence shown here is derived from an EMBL/GenBank/DDBJ whole genome shotgun (WGS) entry which is preliminary data.</text>
</comment>
<evidence type="ECO:0000256" key="1">
    <source>
        <dbReference type="SAM" id="MobiDB-lite"/>
    </source>
</evidence>
<dbReference type="PATRIC" id="fig|1321819.3.peg.863"/>
<feature type="compositionally biased region" description="Basic and acidic residues" evidence="1">
    <location>
        <begin position="76"/>
        <end position="93"/>
    </location>
</feature>
<feature type="region of interest" description="Disordered" evidence="1">
    <location>
        <begin position="74"/>
        <end position="176"/>
    </location>
</feature>
<dbReference type="RefSeq" id="WP_021644298.1">
    <property type="nucleotide sequence ID" value="NZ_KE993070.1"/>
</dbReference>
<evidence type="ECO:0000313" key="3">
    <source>
        <dbReference type="Proteomes" id="UP000016496"/>
    </source>
</evidence>
<dbReference type="Proteomes" id="UP000016496">
    <property type="component" value="Unassembled WGS sequence"/>
</dbReference>
<organism evidence="2 3">
    <name type="scientific">Bacteroides pyogenes F0041</name>
    <dbReference type="NCBI Taxonomy" id="1321819"/>
    <lineage>
        <taxon>Bacteria</taxon>
        <taxon>Pseudomonadati</taxon>
        <taxon>Bacteroidota</taxon>
        <taxon>Bacteroidia</taxon>
        <taxon>Bacteroidales</taxon>
        <taxon>Bacteroidaceae</taxon>
        <taxon>Bacteroides</taxon>
    </lineage>
</organism>
<accession>U2CQS7</accession>
<feature type="compositionally biased region" description="Basic and acidic residues" evidence="1">
    <location>
        <begin position="133"/>
        <end position="176"/>
    </location>
</feature>
<dbReference type="AlphaFoldDB" id="U2CQS7"/>